<name>A0A2P4Z6X4_9HYPO</name>
<feature type="region of interest" description="Disordered" evidence="1">
    <location>
        <begin position="125"/>
        <end position="148"/>
    </location>
</feature>
<feature type="domain" description="Retrotransposon gag" evidence="2">
    <location>
        <begin position="2"/>
        <end position="97"/>
    </location>
</feature>
<dbReference type="EMBL" id="JPDN02000090">
    <property type="protein sequence ID" value="PON20039.1"/>
    <property type="molecule type" value="Genomic_DNA"/>
</dbReference>
<organism evidence="3 4">
    <name type="scientific">Trichoderma gamsii</name>
    <dbReference type="NCBI Taxonomy" id="398673"/>
    <lineage>
        <taxon>Eukaryota</taxon>
        <taxon>Fungi</taxon>
        <taxon>Dikarya</taxon>
        <taxon>Ascomycota</taxon>
        <taxon>Pezizomycotina</taxon>
        <taxon>Sordariomycetes</taxon>
        <taxon>Hypocreomycetidae</taxon>
        <taxon>Hypocreales</taxon>
        <taxon>Hypocreaceae</taxon>
        <taxon>Trichoderma</taxon>
    </lineage>
</organism>
<dbReference type="RefSeq" id="XP_024404275.1">
    <property type="nucleotide sequence ID" value="XM_024550983.1"/>
</dbReference>
<gene>
    <name evidence="3" type="ORF">TGAM01_v211099</name>
</gene>
<protein>
    <recommendedName>
        <fullName evidence="2">Retrotransposon gag domain-containing protein</fullName>
    </recommendedName>
</protein>
<evidence type="ECO:0000259" key="2">
    <source>
        <dbReference type="Pfam" id="PF03732"/>
    </source>
</evidence>
<evidence type="ECO:0000256" key="1">
    <source>
        <dbReference type="SAM" id="MobiDB-lite"/>
    </source>
</evidence>
<dbReference type="Proteomes" id="UP000054821">
    <property type="component" value="Unassembled WGS sequence"/>
</dbReference>
<dbReference type="GeneID" id="36347989"/>
<feature type="compositionally biased region" description="Basic and acidic residues" evidence="1">
    <location>
        <begin position="125"/>
        <end position="139"/>
    </location>
</feature>
<dbReference type="STRING" id="398673.A0A2P4Z6X4"/>
<reference evidence="3 4" key="1">
    <citation type="journal article" date="2016" name="Genome Announc.">
        <title>Draft Whole-Genome Sequence of Trichoderma gamsii T6085, a Promising Biocontrol Agent of Fusarium Head Blight on Wheat.</title>
        <authorList>
            <person name="Baroncelli R."/>
            <person name="Zapparata A."/>
            <person name="Piaggeschi G."/>
            <person name="Sarrocco S."/>
            <person name="Vannacci G."/>
        </authorList>
    </citation>
    <scope>NUCLEOTIDE SEQUENCE [LARGE SCALE GENOMIC DNA]</scope>
    <source>
        <strain evidence="3 4">T6085</strain>
    </source>
</reference>
<dbReference type="InterPro" id="IPR005162">
    <property type="entry name" value="Retrotrans_gag_dom"/>
</dbReference>
<accession>A0A2P4Z6X4</accession>
<proteinExistence type="predicted"/>
<sequence>MEGATADWFSSILKDRQKPLNQQTQLTKDMFKSYKEFKNQLEKSFRITNEAQEAEKKLRDLRQKGPCYKHTSTFIQLLTKVNWTEESKKEMYYYSLKPEVKDEIYKTDQQAVSFTNLTQEAIKIDNRQWERKQERKAEKTGNPVKHHP</sequence>
<dbReference type="Pfam" id="PF03732">
    <property type="entry name" value="Retrotrans_gag"/>
    <property type="match status" value="1"/>
</dbReference>
<evidence type="ECO:0000313" key="4">
    <source>
        <dbReference type="Proteomes" id="UP000054821"/>
    </source>
</evidence>
<evidence type="ECO:0000313" key="3">
    <source>
        <dbReference type="EMBL" id="PON20039.1"/>
    </source>
</evidence>
<keyword evidence="4" id="KW-1185">Reference proteome</keyword>
<dbReference type="AlphaFoldDB" id="A0A2P4Z6X4"/>
<comment type="caution">
    <text evidence="3">The sequence shown here is derived from an EMBL/GenBank/DDBJ whole genome shotgun (WGS) entry which is preliminary data.</text>
</comment>